<dbReference type="SUPFAM" id="SSF56112">
    <property type="entry name" value="Protein kinase-like (PK-like)"/>
    <property type="match status" value="1"/>
</dbReference>
<evidence type="ECO:0000256" key="4">
    <source>
        <dbReference type="ARBA" id="ARBA00022838"/>
    </source>
</evidence>
<dbReference type="Proteomes" id="UP000069940">
    <property type="component" value="Unassembled WGS sequence"/>
</dbReference>
<feature type="binding site" evidence="7">
    <location>
        <position position="1267"/>
    </location>
    <ligand>
        <name>ATP</name>
        <dbReference type="ChEBI" id="CHEBI:30616"/>
    </ligand>
</feature>
<dbReference type="SMART" id="SM00777">
    <property type="entry name" value="Mad3_BUB1_I"/>
    <property type="match status" value="1"/>
</dbReference>
<dbReference type="PROSITE" id="PS51489">
    <property type="entry name" value="BUB1_N"/>
    <property type="match status" value="1"/>
</dbReference>
<keyword evidence="6" id="KW-0137">Centromere</keyword>
<evidence type="ECO:0008006" key="13">
    <source>
        <dbReference type="Google" id="ProtNLM"/>
    </source>
</evidence>
<evidence type="ECO:0000256" key="2">
    <source>
        <dbReference type="ARBA" id="ARBA00022454"/>
    </source>
</evidence>
<dbReference type="InterPro" id="IPR017441">
    <property type="entry name" value="Protein_kinase_ATP_BS"/>
</dbReference>
<dbReference type="PROSITE" id="PS00108">
    <property type="entry name" value="PROTEIN_KINASE_ST"/>
    <property type="match status" value="1"/>
</dbReference>
<feature type="domain" description="Protein kinase" evidence="9">
    <location>
        <begin position="1238"/>
        <end position="1520"/>
    </location>
</feature>
<dbReference type="Gene3D" id="1.25.40.430">
    <property type="match status" value="1"/>
</dbReference>
<proteinExistence type="predicted"/>
<evidence type="ECO:0000256" key="6">
    <source>
        <dbReference type="ARBA" id="ARBA00023328"/>
    </source>
</evidence>
<comment type="subcellular location">
    <subcellularLocation>
        <location evidence="1">Chromosome</location>
        <location evidence="1">Centromere</location>
        <location evidence="1">Kinetochore</location>
    </subcellularLocation>
</comment>
<evidence type="ECO:0000256" key="1">
    <source>
        <dbReference type="ARBA" id="ARBA00004629"/>
    </source>
</evidence>
<evidence type="ECO:0000256" key="5">
    <source>
        <dbReference type="ARBA" id="ARBA00022840"/>
    </source>
</evidence>
<keyword evidence="12" id="KW-1185">Reference proteome</keyword>
<dbReference type="PANTHER" id="PTHR14030">
    <property type="entry name" value="MITOTIC CHECKPOINT SERINE/THREONINE-PROTEIN KINASE BUB1"/>
    <property type="match status" value="1"/>
</dbReference>
<feature type="region of interest" description="Disordered" evidence="8">
    <location>
        <begin position="274"/>
        <end position="300"/>
    </location>
</feature>
<feature type="compositionally biased region" description="Basic and acidic residues" evidence="8">
    <location>
        <begin position="565"/>
        <end position="575"/>
    </location>
</feature>
<evidence type="ECO:0000259" key="9">
    <source>
        <dbReference type="PROSITE" id="PS50011"/>
    </source>
</evidence>
<feature type="region of interest" description="Disordered" evidence="8">
    <location>
        <begin position="565"/>
        <end position="598"/>
    </location>
</feature>
<dbReference type="InterPro" id="IPR013212">
    <property type="entry name" value="Mad3/Bub1_I"/>
</dbReference>
<dbReference type="PANTHER" id="PTHR14030:SF4">
    <property type="entry name" value="BUB1 KINASE, ISOFORM A-RELATED"/>
    <property type="match status" value="1"/>
</dbReference>
<evidence type="ECO:0000256" key="7">
    <source>
        <dbReference type="PROSITE-ProRule" id="PRU10141"/>
    </source>
</evidence>
<accession>A0ABM1Z9I8</accession>
<keyword evidence="2" id="KW-0158">Chromosome</keyword>
<feature type="domain" description="BUB1 N-terminal" evidence="10">
    <location>
        <begin position="40"/>
        <end position="206"/>
    </location>
</feature>
<feature type="compositionally biased region" description="Polar residues" evidence="8">
    <location>
        <begin position="735"/>
        <end position="744"/>
    </location>
</feature>
<dbReference type="Pfam" id="PF00069">
    <property type="entry name" value="Pkinase"/>
    <property type="match status" value="1"/>
</dbReference>
<keyword evidence="5 7" id="KW-0067">ATP-binding</keyword>
<dbReference type="InterPro" id="IPR011009">
    <property type="entry name" value="Kinase-like_dom_sf"/>
</dbReference>
<protein>
    <recommendedName>
        <fullName evidence="13">Protein kinase domain-containing protein</fullName>
    </recommendedName>
</protein>
<dbReference type="RefSeq" id="XP_029719042.2">
    <property type="nucleotide sequence ID" value="XM_029863182.2"/>
</dbReference>
<dbReference type="InterPro" id="IPR008271">
    <property type="entry name" value="Ser/Thr_kinase_AS"/>
</dbReference>
<dbReference type="InterPro" id="IPR000719">
    <property type="entry name" value="Prot_kinase_dom"/>
</dbReference>
<dbReference type="Pfam" id="PF08311">
    <property type="entry name" value="Mad3_BUB1_I"/>
    <property type="match status" value="1"/>
</dbReference>
<dbReference type="CDD" id="cd13981">
    <property type="entry name" value="STKc_Bub1_BubR1"/>
    <property type="match status" value="1"/>
</dbReference>
<organism evidence="11 12">
    <name type="scientific">Aedes albopictus</name>
    <name type="common">Asian tiger mosquito</name>
    <name type="synonym">Stegomyia albopicta</name>
    <dbReference type="NCBI Taxonomy" id="7160"/>
    <lineage>
        <taxon>Eukaryota</taxon>
        <taxon>Metazoa</taxon>
        <taxon>Ecdysozoa</taxon>
        <taxon>Arthropoda</taxon>
        <taxon>Hexapoda</taxon>
        <taxon>Insecta</taxon>
        <taxon>Pterygota</taxon>
        <taxon>Neoptera</taxon>
        <taxon>Endopterygota</taxon>
        <taxon>Diptera</taxon>
        <taxon>Nematocera</taxon>
        <taxon>Culicoidea</taxon>
        <taxon>Culicidae</taxon>
        <taxon>Culicinae</taxon>
        <taxon>Aedini</taxon>
        <taxon>Aedes</taxon>
        <taxon>Stegomyia</taxon>
    </lineage>
</organism>
<reference evidence="12" key="1">
    <citation type="journal article" date="2015" name="Proc. Natl. Acad. Sci. U.S.A.">
        <title>Genome sequence of the Asian Tiger mosquito, Aedes albopictus, reveals insights into its biology, genetics, and evolution.</title>
        <authorList>
            <person name="Chen X.G."/>
            <person name="Jiang X."/>
            <person name="Gu J."/>
            <person name="Xu M."/>
            <person name="Wu Y."/>
            <person name="Deng Y."/>
            <person name="Zhang C."/>
            <person name="Bonizzoni M."/>
            <person name="Dermauw W."/>
            <person name="Vontas J."/>
            <person name="Armbruster P."/>
            <person name="Huang X."/>
            <person name="Yang Y."/>
            <person name="Zhang H."/>
            <person name="He W."/>
            <person name="Peng H."/>
            <person name="Liu Y."/>
            <person name="Wu K."/>
            <person name="Chen J."/>
            <person name="Lirakis M."/>
            <person name="Topalis P."/>
            <person name="Van Leeuwen T."/>
            <person name="Hall A.B."/>
            <person name="Jiang X."/>
            <person name="Thorpe C."/>
            <person name="Mueller R.L."/>
            <person name="Sun C."/>
            <person name="Waterhouse R.M."/>
            <person name="Yan G."/>
            <person name="Tu Z.J."/>
            <person name="Fang X."/>
            <person name="James A.A."/>
        </authorList>
    </citation>
    <scope>NUCLEOTIDE SEQUENCE [LARGE SCALE GENOMIC DNA]</scope>
    <source>
        <strain evidence="12">Foshan</strain>
    </source>
</reference>
<dbReference type="Gene3D" id="1.10.510.10">
    <property type="entry name" value="Transferase(Phosphotransferase) domain 1"/>
    <property type="match status" value="1"/>
</dbReference>
<keyword evidence="4" id="KW-0995">Kinetochore</keyword>
<evidence type="ECO:0000259" key="10">
    <source>
        <dbReference type="PROSITE" id="PS51489"/>
    </source>
</evidence>
<dbReference type="PROSITE" id="PS00107">
    <property type="entry name" value="PROTEIN_KINASE_ATP"/>
    <property type="match status" value="1"/>
</dbReference>
<dbReference type="GeneID" id="109406321"/>
<dbReference type="SMART" id="SM00220">
    <property type="entry name" value="S_TKc"/>
    <property type="match status" value="1"/>
</dbReference>
<reference evidence="11" key="2">
    <citation type="submission" date="2025-05" db="UniProtKB">
        <authorList>
            <consortium name="EnsemblMetazoa"/>
        </authorList>
    </citation>
    <scope>IDENTIFICATION</scope>
    <source>
        <strain evidence="11">Foshan</strain>
    </source>
</reference>
<dbReference type="EnsemblMetazoa" id="AALFPA23_016347.R23843">
    <property type="protein sequence ID" value="AALFPA23_016347.P23843"/>
    <property type="gene ID" value="AALFPA23_016347"/>
</dbReference>
<evidence type="ECO:0000313" key="12">
    <source>
        <dbReference type="Proteomes" id="UP000069940"/>
    </source>
</evidence>
<evidence type="ECO:0000256" key="8">
    <source>
        <dbReference type="SAM" id="MobiDB-lite"/>
    </source>
</evidence>
<feature type="region of interest" description="Disordered" evidence="8">
    <location>
        <begin position="735"/>
        <end position="754"/>
    </location>
</feature>
<dbReference type="InterPro" id="IPR015661">
    <property type="entry name" value="Bub1/Mad3"/>
</dbReference>
<dbReference type="PROSITE" id="PS50011">
    <property type="entry name" value="PROTEIN_KINASE_DOM"/>
    <property type="match status" value="1"/>
</dbReference>
<sequence length="1522" mass="171863">MEDLEKTKENIQPLRGGRNVEQLEIALTSESQLAEERRAHELRIENYEGDDPLQPWYEYICWIEQTDISNGKPSGGNEVLLRCIEKFETEERYHQDHRFIKLCMKYMDTQRSPQQLYQELYERGIGTLCAELYIGWAYYYDAEDNFAQTEAVFQKGFDAGATPREDLEQAHRQFGFSMSQRLLHKDESSKMTFKSSLAERRNALTSLKAHKKRHVGSIRTGLAVKSHNPGIVNQENIPNGPINSNVSLPVYSGVAESSVCNQSIVRSLVNHARDRENVREPGPWSNAKSHHHKRRPLFGTSHEPSFKISEDSVEFQPIPLLVDNLSRGIQLSLKHKRQNYPQKPFELAVCDDDKPSGFPVYDKLALYCRGTKEDFCPEELRGYRYFKRRGIVNKMTEQYDSIWANGSIAGIRLHPYHVREFRCKSGDDLKTERPIVGPTTQGIQTRVAEMYANEGEEISMEELRMQKWKDGKIKRHIDHKHDDDMMRIDMDETVVQTKRVSIAPPRVSMMPALPGPSRKSVLPPRVNVIQEEETNESTLTNAKVEQPEENADEAKYTGAIKKSDIYKRRPVDSPDIKPGPKKKISLEGPLSEGEPQHEDPAEFVVPAAKPKSKLTIPIFVDDEEPMENKEANSYYPNESCSTQMFNMFVKSQSTPLALKSGPTRKSEVAVRRPNLSFDEHEEAGGSPVQDENLAQLHPVKINDENAEPESLVPSGSNITHAPKQLSTIMERTENSTMSGAGSTKSSVSSPPVGDIISPMPGVASDEERFGERNMKQAVKNLTHLHLDGTSRSHAGEDSVFKVPETVAASLSHKPADPLPFEEFQEEPPMAPKPALVSPFVIHIDSTETMANVPLVSKMDLPQPVLDDKENKLQSNVDTKKDGHFQVLEEPTSTGTTNTIFRNVSHLPQRDLGVNSIMSFKMTTERTNTVPLPLVKQHVAPCSPPKTTNADDSLFEVLAKTPSPKGPKQKSFFDLADFQKTPEPKIPELKETCVKPAPASTASGSTFPPPKPIIIQSVMGAINLADFPSPPKRASTEDLNTEIFSLHMNNMKNSTLLPGSFPAEFDKIPSEISPGEAKPLRQIDFEISRSEMGMRKLDLDDKKVDSDGFTVPAAPIFKSPVIIELDDGDSDELGKSIYVQKPQSTCTEKVQRWDEIDENFNPQNNAYVKKEVDPDETMHFIYQQTQTGEIDPFDPKLQEAFLEQLDFMKYIEELTTCSLVNKVQPLSRGMVVDICDARFSIQKKIGEGTFGMVYSAKNLSSNQVVAMKQERPANLWEYYICLELRSRVNNDDILPGMMSVDYAIVGNNASILVSPFSRFGNILDVCNVVKRVTGRNVDEFIAMVITSQILSIIDHLHSCMVIHADIKPDNFLLMNPIDLDSPIPCVQLIDFGVSIDLKLFPKDTTFRKVVTTECFTCIEMLEKRPWTYQPDLYGVAGTTHVMLFGTYMEVQKDIVNWNIKARMPRYFRKTVWDNYFSSMLNIRDCNEMPNLQSLRSRLLAEIEENKKYIRDKVSEFNQAVLSG</sequence>
<name>A0ABM1Z9I8_AEDAL</name>
<keyword evidence="3 7" id="KW-0547">Nucleotide-binding</keyword>
<evidence type="ECO:0000256" key="3">
    <source>
        <dbReference type="ARBA" id="ARBA00022741"/>
    </source>
</evidence>
<evidence type="ECO:0000313" key="11">
    <source>
        <dbReference type="EnsemblMetazoa" id="AALFPA23_016347.P23843"/>
    </source>
</evidence>